<dbReference type="EMBL" id="QFPP01000811">
    <property type="protein sequence ID" value="PZQ57916.1"/>
    <property type="molecule type" value="Genomic_DNA"/>
</dbReference>
<evidence type="ECO:0000313" key="3">
    <source>
        <dbReference type="EMBL" id="PZQ57916.1"/>
    </source>
</evidence>
<comment type="similarity">
    <text evidence="1">Belongs to the amidase family.</text>
</comment>
<dbReference type="InterPro" id="IPR020556">
    <property type="entry name" value="Amidase_CS"/>
</dbReference>
<reference evidence="3 4" key="1">
    <citation type="submission" date="2017-08" db="EMBL/GenBank/DDBJ databases">
        <title>Infants hospitalized years apart are colonized by the same room-sourced microbial strains.</title>
        <authorList>
            <person name="Brooks B."/>
            <person name="Olm M.R."/>
            <person name="Firek B.A."/>
            <person name="Baker R."/>
            <person name="Thomas B.C."/>
            <person name="Morowitz M.J."/>
            <person name="Banfield J.F."/>
        </authorList>
    </citation>
    <scope>NUCLEOTIDE SEQUENCE [LARGE SCALE GENOMIC DNA]</scope>
    <source>
        <strain evidence="3">S2_005_003_R2_41</strain>
    </source>
</reference>
<sequence length="376" mass="39697">MPTTPSEPWRMSAAEMAAAIRHKDVSCRELTASVLARIHDANPLYNALTDVLAEEALAAAEEADRQLANGQATGVLHGVPVTTKINVDQAGLATTNGSLKMRDLIAREDAPVVANLRQAGAILVGRSNTATYSVRWFTDNAVHGRTVNPWAADITPGGSSGGAAVAVASGMGAIAHGNDMGGSIRYPAYCCGVAGLRPTIGRIPAFNPSATAERGISSQQMSTQGPLARRVADLRLAMQAMCHYDPRDANALDLPWAPVPSPRGLRVALCRSHPGLDFHPAVVAALDAAADWLARAGYVVEEVAPPSLTQAAELWRVLTVEDGRRSVSAAIADHGDGPMRISQGHMEHGVAVGDRDAYLDALALRFTLARQWSQFL</sequence>
<comment type="caution">
    <text evidence="3">The sequence shown here is derived from an EMBL/GenBank/DDBJ whole genome shotgun (WGS) entry which is preliminary data.</text>
</comment>
<feature type="domain" description="Amidase" evidence="2">
    <location>
        <begin position="29"/>
        <end position="323"/>
    </location>
</feature>
<dbReference type="Gene3D" id="3.90.1300.10">
    <property type="entry name" value="Amidase signature (AS) domain"/>
    <property type="match status" value="1"/>
</dbReference>
<dbReference type="GO" id="GO:0004040">
    <property type="term" value="F:amidase activity"/>
    <property type="evidence" value="ECO:0007669"/>
    <property type="project" value="UniProtKB-EC"/>
</dbReference>
<dbReference type="Pfam" id="PF01425">
    <property type="entry name" value="Amidase"/>
    <property type="match status" value="1"/>
</dbReference>
<dbReference type="Proteomes" id="UP000249135">
    <property type="component" value="Unassembled WGS sequence"/>
</dbReference>
<dbReference type="PANTHER" id="PTHR11895">
    <property type="entry name" value="TRANSAMIDASE"/>
    <property type="match status" value="1"/>
</dbReference>
<gene>
    <name evidence="3" type="ORF">DI563_31235</name>
</gene>
<accession>A0A2W5NWR4</accession>
<protein>
    <submittedName>
        <fullName evidence="3">Amidase</fullName>
        <ecNumber evidence="3">3.5.1.4</ecNumber>
    </submittedName>
</protein>
<proteinExistence type="inferred from homology"/>
<dbReference type="PANTHER" id="PTHR11895:SF7">
    <property type="entry name" value="GLUTAMYL-TRNA(GLN) AMIDOTRANSFERASE SUBUNIT A, MITOCHONDRIAL"/>
    <property type="match status" value="1"/>
</dbReference>
<dbReference type="EC" id="3.5.1.4" evidence="3"/>
<dbReference type="AlphaFoldDB" id="A0A2W5NWR4"/>
<dbReference type="PROSITE" id="PS00571">
    <property type="entry name" value="AMIDASES"/>
    <property type="match status" value="1"/>
</dbReference>
<dbReference type="InterPro" id="IPR000120">
    <property type="entry name" value="Amidase"/>
</dbReference>
<feature type="non-terminal residue" evidence="3">
    <location>
        <position position="376"/>
    </location>
</feature>
<evidence type="ECO:0000313" key="4">
    <source>
        <dbReference type="Proteomes" id="UP000249135"/>
    </source>
</evidence>
<dbReference type="SUPFAM" id="SSF75304">
    <property type="entry name" value="Amidase signature (AS) enzymes"/>
    <property type="match status" value="1"/>
</dbReference>
<evidence type="ECO:0000259" key="2">
    <source>
        <dbReference type="Pfam" id="PF01425"/>
    </source>
</evidence>
<organism evidence="3 4">
    <name type="scientific">Variovorax paradoxus</name>
    <dbReference type="NCBI Taxonomy" id="34073"/>
    <lineage>
        <taxon>Bacteria</taxon>
        <taxon>Pseudomonadati</taxon>
        <taxon>Pseudomonadota</taxon>
        <taxon>Betaproteobacteria</taxon>
        <taxon>Burkholderiales</taxon>
        <taxon>Comamonadaceae</taxon>
        <taxon>Variovorax</taxon>
    </lineage>
</organism>
<keyword evidence="3" id="KW-0378">Hydrolase</keyword>
<name>A0A2W5NWR4_VARPD</name>
<dbReference type="InterPro" id="IPR036928">
    <property type="entry name" value="AS_sf"/>
</dbReference>
<dbReference type="NCBIfam" id="NF005687">
    <property type="entry name" value="PRK07487.1"/>
    <property type="match status" value="1"/>
</dbReference>
<dbReference type="InterPro" id="IPR023631">
    <property type="entry name" value="Amidase_dom"/>
</dbReference>
<evidence type="ECO:0000256" key="1">
    <source>
        <dbReference type="ARBA" id="ARBA00009199"/>
    </source>
</evidence>